<evidence type="ECO:0000256" key="4">
    <source>
        <dbReference type="ARBA" id="ARBA00022679"/>
    </source>
</evidence>
<dbReference type="InterPro" id="IPR011009">
    <property type="entry name" value="Kinase-like_dom_sf"/>
</dbReference>
<dbReference type="InterPro" id="IPR000719">
    <property type="entry name" value="Prot_kinase_dom"/>
</dbReference>
<evidence type="ECO:0000256" key="5">
    <source>
        <dbReference type="ARBA" id="ARBA00022692"/>
    </source>
</evidence>
<comment type="subcellular location">
    <subcellularLocation>
        <location evidence="1">Membrane</location>
        <topology evidence="1">Single-pass type I membrane protein</topology>
    </subcellularLocation>
</comment>
<evidence type="ECO:0000259" key="15">
    <source>
        <dbReference type="PROSITE" id="PS50011"/>
    </source>
</evidence>
<dbReference type="SUPFAM" id="SSF54236">
    <property type="entry name" value="Ubiquitin-like"/>
    <property type="match status" value="1"/>
</dbReference>
<keyword evidence="4" id="KW-0808">Transferase</keyword>
<keyword evidence="8" id="KW-0418">Kinase</keyword>
<dbReference type="GO" id="GO:0004674">
    <property type="term" value="F:protein serine/threonine kinase activity"/>
    <property type="evidence" value="ECO:0007669"/>
    <property type="project" value="UniProtKB-KW"/>
</dbReference>
<keyword evidence="12" id="KW-0325">Glycoprotein</keyword>
<gene>
    <name evidence="16" type="ORF">RIF29_07812</name>
</gene>
<evidence type="ECO:0000256" key="7">
    <source>
        <dbReference type="ARBA" id="ARBA00022741"/>
    </source>
</evidence>
<name>A0AAN9J5E8_CROPI</name>
<dbReference type="Gene3D" id="1.10.510.10">
    <property type="entry name" value="Transferase(Phosphotransferase) domain 1"/>
    <property type="match status" value="1"/>
</dbReference>
<keyword evidence="5" id="KW-0812">Transmembrane</keyword>
<dbReference type="PANTHER" id="PTHR27009">
    <property type="entry name" value="RUST RESISTANCE KINASE LR10-RELATED"/>
    <property type="match status" value="1"/>
</dbReference>
<protein>
    <recommendedName>
        <fullName evidence="2">non-specific serine/threonine protein kinase</fullName>
        <ecNumber evidence="2">2.7.11.1</ecNumber>
    </recommendedName>
</protein>
<evidence type="ECO:0000256" key="10">
    <source>
        <dbReference type="ARBA" id="ARBA00022989"/>
    </source>
</evidence>
<dbReference type="InterPro" id="IPR045874">
    <property type="entry name" value="LRK10/LRL21-25-like"/>
</dbReference>
<evidence type="ECO:0000256" key="11">
    <source>
        <dbReference type="ARBA" id="ARBA00023136"/>
    </source>
</evidence>
<dbReference type="EMBL" id="JAYWIO010000001">
    <property type="protein sequence ID" value="KAK7292109.1"/>
    <property type="molecule type" value="Genomic_DNA"/>
</dbReference>
<evidence type="ECO:0000256" key="2">
    <source>
        <dbReference type="ARBA" id="ARBA00012513"/>
    </source>
</evidence>
<keyword evidence="11" id="KW-0472">Membrane</keyword>
<evidence type="ECO:0000256" key="9">
    <source>
        <dbReference type="ARBA" id="ARBA00022840"/>
    </source>
</evidence>
<evidence type="ECO:0000256" key="12">
    <source>
        <dbReference type="ARBA" id="ARBA00023180"/>
    </source>
</evidence>
<evidence type="ECO:0000256" key="3">
    <source>
        <dbReference type="ARBA" id="ARBA00022527"/>
    </source>
</evidence>
<dbReference type="GO" id="GO:0005524">
    <property type="term" value="F:ATP binding"/>
    <property type="evidence" value="ECO:0007669"/>
    <property type="project" value="UniProtKB-KW"/>
</dbReference>
<keyword evidence="9" id="KW-0067">ATP-binding</keyword>
<accession>A0AAN9J5E8</accession>
<dbReference type="FunFam" id="1.10.510.10:FF:001023">
    <property type="entry name" value="Os07g0541700 protein"/>
    <property type="match status" value="1"/>
</dbReference>
<dbReference type="EC" id="2.7.11.1" evidence="2"/>
<keyword evidence="10" id="KW-1133">Transmembrane helix</keyword>
<evidence type="ECO:0000256" key="14">
    <source>
        <dbReference type="ARBA" id="ARBA00048679"/>
    </source>
</evidence>
<evidence type="ECO:0000313" key="16">
    <source>
        <dbReference type="EMBL" id="KAK7292109.1"/>
    </source>
</evidence>
<keyword evidence="17" id="KW-1185">Reference proteome</keyword>
<organism evidence="16 17">
    <name type="scientific">Crotalaria pallida</name>
    <name type="common">Smooth rattlebox</name>
    <name type="synonym">Crotalaria striata</name>
    <dbReference type="NCBI Taxonomy" id="3830"/>
    <lineage>
        <taxon>Eukaryota</taxon>
        <taxon>Viridiplantae</taxon>
        <taxon>Streptophyta</taxon>
        <taxon>Embryophyta</taxon>
        <taxon>Tracheophyta</taxon>
        <taxon>Spermatophyta</taxon>
        <taxon>Magnoliopsida</taxon>
        <taxon>eudicotyledons</taxon>
        <taxon>Gunneridae</taxon>
        <taxon>Pentapetalae</taxon>
        <taxon>rosids</taxon>
        <taxon>fabids</taxon>
        <taxon>Fabales</taxon>
        <taxon>Fabaceae</taxon>
        <taxon>Papilionoideae</taxon>
        <taxon>50 kb inversion clade</taxon>
        <taxon>genistoids sensu lato</taxon>
        <taxon>core genistoids</taxon>
        <taxon>Crotalarieae</taxon>
        <taxon>Crotalaria</taxon>
    </lineage>
</organism>
<evidence type="ECO:0000313" key="17">
    <source>
        <dbReference type="Proteomes" id="UP001372338"/>
    </source>
</evidence>
<dbReference type="Proteomes" id="UP001372338">
    <property type="component" value="Unassembled WGS sequence"/>
</dbReference>
<proteinExistence type="predicted"/>
<evidence type="ECO:0000256" key="6">
    <source>
        <dbReference type="ARBA" id="ARBA00022729"/>
    </source>
</evidence>
<dbReference type="Pfam" id="PF00069">
    <property type="entry name" value="Pkinase"/>
    <property type="match status" value="1"/>
</dbReference>
<reference evidence="16 17" key="1">
    <citation type="submission" date="2024-01" db="EMBL/GenBank/DDBJ databases">
        <title>The genomes of 5 underutilized Papilionoideae crops provide insights into root nodulation and disease resistanc.</title>
        <authorList>
            <person name="Yuan L."/>
        </authorList>
    </citation>
    <scope>NUCLEOTIDE SEQUENCE [LARGE SCALE GENOMIC DNA]</scope>
    <source>
        <strain evidence="16">ZHUSHIDOU_FW_LH</strain>
        <tissue evidence="16">Leaf</tissue>
    </source>
</reference>
<dbReference type="GO" id="GO:0016020">
    <property type="term" value="C:membrane"/>
    <property type="evidence" value="ECO:0007669"/>
    <property type="project" value="UniProtKB-SubCell"/>
</dbReference>
<evidence type="ECO:0000256" key="13">
    <source>
        <dbReference type="ARBA" id="ARBA00047899"/>
    </source>
</evidence>
<keyword evidence="7" id="KW-0547">Nucleotide-binding</keyword>
<evidence type="ECO:0000256" key="8">
    <source>
        <dbReference type="ARBA" id="ARBA00022777"/>
    </source>
</evidence>
<dbReference type="AlphaFoldDB" id="A0AAN9J5E8"/>
<comment type="catalytic activity">
    <reaction evidence="14">
        <text>L-seryl-[protein] + ATP = O-phospho-L-seryl-[protein] + ADP + H(+)</text>
        <dbReference type="Rhea" id="RHEA:17989"/>
        <dbReference type="Rhea" id="RHEA-COMP:9863"/>
        <dbReference type="Rhea" id="RHEA-COMP:11604"/>
        <dbReference type="ChEBI" id="CHEBI:15378"/>
        <dbReference type="ChEBI" id="CHEBI:29999"/>
        <dbReference type="ChEBI" id="CHEBI:30616"/>
        <dbReference type="ChEBI" id="CHEBI:83421"/>
        <dbReference type="ChEBI" id="CHEBI:456216"/>
        <dbReference type="EC" id="2.7.11.1"/>
    </reaction>
</comment>
<dbReference type="InterPro" id="IPR029071">
    <property type="entry name" value="Ubiquitin-like_domsf"/>
</dbReference>
<dbReference type="SUPFAM" id="SSF56112">
    <property type="entry name" value="Protein kinase-like (PK-like)"/>
    <property type="match status" value="1"/>
</dbReference>
<evidence type="ECO:0000256" key="1">
    <source>
        <dbReference type="ARBA" id="ARBA00004479"/>
    </source>
</evidence>
<keyword evidence="3" id="KW-0723">Serine/threonine-protein kinase</keyword>
<feature type="domain" description="Protein kinase" evidence="15">
    <location>
        <begin position="1"/>
        <end position="171"/>
    </location>
</feature>
<comment type="caution">
    <text evidence="16">The sequence shown here is derived from an EMBL/GenBank/DDBJ whole genome shotgun (WGS) entry which is preliminary data.</text>
</comment>
<sequence>MHNGSLEKQPFSQEQENIIDIPALSYEKMYHISLGVARGIQYLHRGCDMQIINFDIKPHNILLDDNFNPKISDFGLAKTPTDIMIIIHCFKGIILTEKFLPTHTIGDIKAYIKSEADFGDYILVNPKMAEVGSLFILDDDWTIAYAGLQPNAKLMMQSKGRGRILKKKLLA</sequence>
<comment type="catalytic activity">
    <reaction evidence="13">
        <text>L-threonyl-[protein] + ATP = O-phospho-L-threonyl-[protein] + ADP + H(+)</text>
        <dbReference type="Rhea" id="RHEA:46608"/>
        <dbReference type="Rhea" id="RHEA-COMP:11060"/>
        <dbReference type="Rhea" id="RHEA-COMP:11605"/>
        <dbReference type="ChEBI" id="CHEBI:15378"/>
        <dbReference type="ChEBI" id="CHEBI:30013"/>
        <dbReference type="ChEBI" id="CHEBI:30616"/>
        <dbReference type="ChEBI" id="CHEBI:61977"/>
        <dbReference type="ChEBI" id="CHEBI:456216"/>
        <dbReference type="EC" id="2.7.11.1"/>
    </reaction>
</comment>
<dbReference type="PROSITE" id="PS50011">
    <property type="entry name" value="PROTEIN_KINASE_DOM"/>
    <property type="match status" value="1"/>
</dbReference>
<keyword evidence="6" id="KW-0732">Signal</keyword>